<dbReference type="EMBL" id="JABFUD020000012">
    <property type="protein sequence ID" value="KAI5072073.1"/>
    <property type="molecule type" value="Genomic_DNA"/>
</dbReference>
<dbReference type="AlphaFoldDB" id="A0A9D4UQ76"/>
<name>A0A9D4UQ76_ADICA</name>
<accession>A0A9D4UQ76</accession>
<sequence>MVMLKDEVIVSCHNMILKYINPTAHAKSTAIQEVDKKLRLIEVSDFEMYALYEHYPMHFGAIYLSQIKLLIYGAPTEATIAI</sequence>
<dbReference type="OrthoDB" id="408702at2759"/>
<keyword evidence="2" id="KW-1185">Reference proteome</keyword>
<dbReference type="Gene3D" id="3.40.140.10">
    <property type="entry name" value="Cytidine Deaminase, domain 2"/>
    <property type="match status" value="1"/>
</dbReference>
<comment type="caution">
    <text evidence="1">The sequence shown here is derived from an EMBL/GenBank/DDBJ whole genome shotgun (WGS) entry which is preliminary data.</text>
</comment>
<dbReference type="PANTHER" id="PTHR11079:SF161">
    <property type="entry name" value="CMP_DCMP-TYPE DEAMINASE DOMAIN-CONTAINING PROTEIN"/>
    <property type="match status" value="1"/>
</dbReference>
<dbReference type="SUPFAM" id="SSF53927">
    <property type="entry name" value="Cytidine deaminase-like"/>
    <property type="match status" value="1"/>
</dbReference>
<proteinExistence type="predicted"/>
<dbReference type="GO" id="GO:0047974">
    <property type="term" value="F:guanosine deaminase activity"/>
    <property type="evidence" value="ECO:0007669"/>
    <property type="project" value="TreeGrafter"/>
</dbReference>
<evidence type="ECO:0000313" key="2">
    <source>
        <dbReference type="Proteomes" id="UP000886520"/>
    </source>
</evidence>
<evidence type="ECO:0000313" key="1">
    <source>
        <dbReference type="EMBL" id="KAI5072073.1"/>
    </source>
</evidence>
<gene>
    <name evidence="1" type="ORF">GOP47_0012179</name>
</gene>
<organism evidence="1 2">
    <name type="scientific">Adiantum capillus-veneris</name>
    <name type="common">Maidenhair fern</name>
    <dbReference type="NCBI Taxonomy" id="13818"/>
    <lineage>
        <taxon>Eukaryota</taxon>
        <taxon>Viridiplantae</taxon>
        <taxon>Streptophyta</taxon>
        <taxon>Embryophyta</taxon>
        <taxon>Tracheophyta</taxon>
        <taxon>Polypodiopsida</taxon>
        <taxon>Polypodiidae</taxon>
        <taxon>Polypodiales</taxon>
        <taxon>Pteridineae</taxon>
        <taxon>Pteridaceae</taxon>
        <taxon>Vittarioideae</taxon>
        <taxon>Adiantum</taxon>
    </lineage>
</organism>
<protein>
    <submittedName>
        <fullName evidence="1">Uncharacterized protein</fullName>
    </submittedName>
</protein>
<dbReference type="InterPro" id="IPR016193">
    <property type="entry name" value="Cytidine_deaminase-like"/>
</dbReference>
<dbReference type="Proteomes" id="UP000886520">
    <property type="component" value="Chromosome 12"/>
</dbReference>
<dbReference type="GO" id="GO:0006152">
    <property type="term" value="P:purine nucleoside catabolic process"/>
    <property type="evidence" value="ECO:0007669"/>
    <property type="project" value="TreeGrafter"/>
</dbReference>
<reference evidence="1" key="1">
    <citation type="submission" date="2021-01" db="EMBL/GenBank/DDBJ databases">
        <title>Adiantum capillus-veneris genome.</title>
        <authorList>
            <person name="Fang Y."/>
            <person name="Liao Q."/>
        </authorList>
    </citation>
    <scope>NUCLEOTIDE SEQUENCE</scope>
    <source>
        <strain evidence="1">H3</strain>
        <tissue evidence="1">Leaf</tissue>
    </source>
</reference>
<dbReference type="PANTHER" id="PTHR11079">
    <property type="entry name" value="CYTOSINE DEAMINASE FAMILY MEMBER"/>
    <property type="match status" value="1"/>
</dbReference>